<keyword evidence="2" id="KW-1185">Reference proteome</keyword>
<reference evidence="1" key="2">
    <citation type="submission" date="2025-09" db="UniProtKB">
        <authorList>
            <consortium name="Ensembl"/>
        </authorList>
    </citation>
    <scope>IDENTIFICATION</scope>
</reference>
<dbReference type="AlphaFoldDB" id="A0A3Q2U3X5"/>
<proteinExistence type="predicted"/>
<evidence type="ECO:0000313" key="1">
    <source>
        <dbReference type="Ensembl" id="ENSFHEP00000024410.1"/>
    </source>
</evidence>
<reference evidence="1" key="1">
    <citation type="submission" date="2025-08" db="UniProtKB">
        <authorList>
            <consortium name="Ensembl"/>
        </authorList>
    </citation>
    <scope>IDENTIFICATION</scope>
</reference>
<organism evidence="1 2">
    <name type="scientific">Fundulus heteroclitus</name>
    <name type="common">Killifish</name>
    <name type="synonym">Mummichog</name>
    <dbReference type="NCBI Taxonomy" id="8078"/>
    <lineage>
        <taxon>Eukaryota</taxon>
        <taxon>Metazoa</taxon>
        <taxon>Chordata</taxon>
        <taxon>Craniata</taxon>
        <taxon>Vertebrata</taxon>
        <taxon>Euteleostomi</taxon>
        <taxon>Actinopterygii</taxon>
        <taxon>Neopterygii</taxon>
        <taxon>Teleostei</taxon>
        <taxon>Neoteleostei</taxon>
        <taxon>Acanthomorphata</taxon>
        <taxon>Ovalentaria</taxon>
        <taxon>Atherinomorphae</taxon>
        <taxon>Cyprinodontiformes</taxon>
        <taxon>Fundulidae</taxon>
        <taxon>Fundulus</taxon>
    </lineage>
</organism>
<dbReference type="Proteomes" id="UP000265000">
    <property type="component" value="Unplaced"/>
</dbReference>
<name>A0A3Q2U3X5_FUNHE</name>
<protein>
    <submittedName>
        <fullName evidence="1">Uncharacterized protein</fullName>
    </submittedName>
</protein>
<accession>A0A3Q2U3X5</accession>
<dbReference type="Ensembl" id="ENSFHET00000007875.1">
    <property type="protein sequence ID" value="ENSFHEP00000024410.1"/>
    <property type="gene ID" value="ENSFHEG00000005971.1"/>
</dbReference>
<sequence length="206" mass="22694">MCMRGSDTGATVLDWLVGDGELSQVMTAHLRCQPSHLDFNLVEGLAVVHADHGADHLRQDHHVPQVGLHHLGFLHRGRLLLGLAQALEEGLVFAAQATVQPPPLAGAVELHQLHVQKLVQVHTPVGELPEGTLLLDLGVRLHSAGINNRTVYKFRILAHSSAHKVLTMIRLLVYFCHSEVVLLQKPNVTKTHGMFFRILSSYDNPV</sequence>
<dbReference type="GeneTree" id="ENSGT00940000181008"/>
<evidence type="ECO:0000313" key="2">
    <source>
        <dbReference type="Proteomes" id="UP000265000"/>
    </source>
</evidence>